<dbReference type="InterPro" id="IPR019196">
    <property type="entry name" value="ABC_transp_unknown"/>
</dbReference>
<keyword evidence="6" id="KW-1185">Reference proteome</keyword>
<feature type="transmembrane region" description="Helical" evidence="2">
    <location>
        <begin position="7"/>
        <end position="29"/>
    </location>
</feature>
<protein>
    <submittedName>
        <fullName evidence="5">ABC transporter</fullName>
    </submittedName>
</protein>
<feature type="domain" description="DUF7088" evidence="4">
    <location>
        <begin position="102"/>
        <end position="188"/>
    </location>
</feature>
<name>A0A1U7H731_9CYAN</name>
<comment type="caution">
    <text evidence="5">The sequence shown here is derived from an EMBL/GenBank/DDBJ whole genome shotgun (WGS) entry which is preliminary data.</text>
</comment>
<dbReference type="Pfam" id="PF23357">
    <property type="entry name" value="DUF7088"/>
    <property type="match status" value="1"/>
</dbReference>
<feature type="transmembrane region" description="Helical" evidence="2">
    <location>
        <begin position="69"/>
        <end position="91"/>
    </location>
</feature>
<reference evidence="5 6" key="1">
    <citation type="submission" date="2016-11" db="EMBL/GenBank/DDBJ databases">
        <title>Draft Genome Sequences of Nine Cyanobacterial Strains from Diverse Habitats.</title>
        <authorList>
            <person name="Zhu T."/>
            <person name="Hou S."/>
            <person name="Lu X."/>
            <person name="Hess W.R."/>
        </authorList>
    </citation>
    <scope>NUCLEOTIDE SEQUENCE [LARGE SCALE GENOMIC DNA]</scope>
    <source>
        <strain evidence="5 6">NIES-593</strain>
    </source>
</reference>
<evidence type="ECO:0000313" key="6">
    <source>
        <dbReference type="Proteomes" id="UP000186868"/>
    </source>
</evidence>
<dbReference type="EMBL" id="MRCB01000056">
    <property type="protein sequence ID" value="OKH17933.1"/>
    <property type="molecule type" value="Genomic_DNA"/>
</dbReference>
<evidence type="ECO:0000313" key="5">
    <source>
        <dbReference type="EMBL" id="OKH17933.1"/>
    </source>
</evidence>
<dbReference type="AlphaFoldDB" id="A0A1U7H731"/>
<evidence type="ECO:0000256" key="1">
    <source>
        <dbReference type="SAM" id="MobiDB-lite"/>
    </source>
</evidence>
<accession>A0A1U7H731</accession>
<dbReference type="STRING" id="1921803.NIES593_22635"/>
<dbReference type="InterPro" id="IPR029062">
    <property type="entry name" value="Class_I_gatase-like"/>
</dbReference>
<gene>
    <name evidence="5" type="ORF">NIES593_22635</name>
</gene>
<evidence type="ECO:0000259" key="4">
    <source>
        <dbReference type="Pfam" id="PF23357"/>
    </source>
</evidence>
<dbReference type="OrthoDB" id="501439at2"/>
<feature type="compositionally biased region" description="Low complexity" evidence="1">
    <location>
        <begin position="425"/>
        <end position="446"/>
    </location>
</feature>
<keyword evidence="2" id="KW-0472">Membrane</keyword>
<keyword evidence="2" id="KW-0812">Transmembrane</keyword>
<sequence>MIKFWRFFQYLFIPGIILAIAGLVAGLITQVWSPLYVGLLVAGIIILVIWLGFIFVTAQGFWKRRSTQISTNAIVATLSLIAILGMVNFLAIRYSNRIDFTENQLLTLSPQSQEIVKNLREPLKVWVFNKDSSQIDRELLENYRRYSSNFAFEFVDPDLKPGLAEQFKVKSLGDVFIEYKDKKQLVQKLINYQQKEPLSEIKLTNAIEKIQRDRIQTIYFLQGHGEYSLTTSEDGNGLSLAVSTLEEKGYKVKPLNLIERSIIPENASAIVIAGAKRKFFEPEVKALKDYSDRGGSIFLAIDPNTNLGLESLLKEWGIQLDQRAIIDASGTGERIGYGPATPIITNYGKHPITRDFNNEYSLFPFARPIGTVKVEGVTAVALLITNDRMWAESDLKSEQIKFDATQDIPGPFDLGIALTRKLPESTSKTSNSSSTKSPSQKTQNTTESIPSPSPVDREGNNIKPKKTESRMVVIGNSAFATDSLFQDPRILNGDIFLNSVQWLAGDDEQSLSIRPKEPKNRRINLTPFQSGTIELMSLVIMPLLGLILAGVTWWRRR</sequence>
<feature type="domain" description="ABC-type uncharacterised transport system" evidence="3">
    <location>
        <begin position="217"/>
        <end position="484"/>
    </location>
</feature>
<organism evidence="5 6">
    <name type="scientific">Hydrococcus rivularis NIES-593</name>
    <dbReference type="NCBI Taxonomy" id="1921803"/>
    <lineage>
        <taxon>Bacteria</taxon>
        <taxon>Bacillati</taxon>
        <taxon>Cyanobacteriota</taxon>
        <taxon>Cyanophyceae</taxon>
        <taxon>Pleurocapsales</taxon>
        <taxon>Hydrococcaceae</taxon>
        <taxon>Hydrococcus</taxon>
    </lineage>
</organism>
<dbReference type="Proteomes" id="UP000186868">
    <property type="component" value="Unassembled WGS sequence"/>
</dbReference>
<dbReference type="SUPFAM" id="SSF52317">
    <property type="entry name" value="Class I glutamine amidotransferase-like"/>
    <property type="match status" value="1"/>
</dbReference>
<evidence type="ECO:0000259" key="3">
    <source>
        <dbReference type="Pfam" id="PF09822"/>
    </source>
</evidence>
<evidence type="ECO:0000256" key="2">
    <source>
        <dbReference type="SAM" id="Phobius"/>
    </source>
</evidence>
<dbReference type="InterPro" id="IPR055396">
    <property type="entry name" value="DUF7088"/>
</dbReference>
<proteinExistence type="predicted"/>
<dbReference type="RefSeq" id="WP_073601745.1">
    <property type="nucleotide sequence ID" value="NZ_MRCB01000056.1"/>
</dbReference>
<feature type="region of interest" description="Disordered" evidence="1">
    <location>
        <begin position="423"/>
        <end position="467"/>
    </location>
</feature>
<keyword evidence="2" id="KW-1133">Transmembrane helix</keyword>
<feature type="transmembrane region" description="Helical" evidence="2">
    <location>
        <begin position="35"/>
        <end position="57"/>
    </location>
</feature>
<dbReference type="Pfam" id="PF09822">
    <property type="entry name" value="ABC_transp_aux"/>
    <property type="match status" value="1"/>
</dbReference>
<feature type="transmembrane region" description="Helical" evidence="2">
    <location>
        <begin position="535"/>
        <end position="554"/>
    </location>
</feature>
<feature type="compositionally biased region" description="Basic and acidic residues" evidence="1">
    <location>
        <begin position="455"/>
        <end position="467"/>
    </location>
</feature>